<organism evidence="4 5">
    <name type="scientific">Teladorsagia circumcincta</name>
    <name type="common">Brown stomach worm</name>
    <name type="synonym">Ostertagia circumcincta</name>
    <dbReference type="NCBI Taxonomy" id="45464"/>
    <lineage>
        <taxon>Eukaryota</taxon>
        <taxon>Metazoa</taxon>
        <taxon>Ecdysozoa</taxon>
        <taxon>Nematoda</taxon>
        <taxon>Chromadorea</taxon>
        <taxon>Rhabditida</taxon>
        <taxon>Rhabditina</taxon>
        <taxon>Rhabditomorpha</taxon>
        <taxon>Strongyloidea</taxon>
        <taxon>Trichostrongylidae</taxon>
        <taxon>Teladorsagia</taxon>
    </lineage>
</organism>
<evidence type="ECO:0000256" key="2">
    <source>
        <dbReference type="SAM" id="MobiDB-lite"/>
    </source>
</evidence>
<evidence type="ECO:0000256" key="1">
    <source>
        <dbReference type="ARBA" id="ARBA00023268"/>
    </source>
</evidence>
<dbReference type="SUPFAM" id="SSF56672">
    <property type="entry name" value="DNA/RNA polymerases"/>
    <property type="match status" value="1"/>
</dbReference>
<dbReference type="GO" id="GO:0003824">
    <property type="term" value="F:catalytic activity"/>
    <property type="evidence" value="ECO:0007669"/>
    <property type="project" value="UniProtKB-KW"/>
</dbReference>
<evidence type="ECO:0000313" key="4">
    <source>
        <dbReference type="EMBL" id="PIO63136.1"/>
    </source>
</evidence>
<dbReference type="PANTHER" id="PTHR37984:SF5">
    <property type="entry name" value="PROTEIN NYNRIN-LIKE"/>
    <property type="match status" value="1"/>
</dbReference>
<dbReference type="Proteomes" id="UP000230423">
    <property type="component" value="Unassembled WGS sequence"/>
</dbReference>
<proteinExistence type="predicted"/>
<dbReference type="PANTHER" id="PTHR37984">
    <property type="entry name" value="PROTEIN CBG26694"/>
    <property type="match status" value="1"/>
</dbReference>
<dbReference type="InterPro" id="IPR043502">
    <property type="entry name" value="DNA/RNA_pol_sf"/>
</dbReference>
<protein>
    <recommendedName>
        <fullName evidence="3">Reverse transcriptase/retrotransposon-derived protein RNase H-like domain-containing protein</fullName>
    </recommendedName>
</protein>
<gene>
    <name evidence="4" type="ORF">TELCIR_15279</name>
</gene>
<dbReference type="InterPro" id="IPR043128">
    <property type="entry name" value="Rev_trsase/Diguanyl_cyclase"/>
</dbReference>
<dbReference type="InterPro" id="IPR041577">
    <property type="entry name" value="RT_RNaseH_2"/>
</dbReference>
<sequence>MEDKELTQTSLVKHEIKTGDTEPIRQRTRPVPPGAHEEFKEIIREFTPGPRVLKDKEVFVYIDDILIATETEEGTTRKTNVAELRPVLVLCGYYRKIILNFSKMAQPMLMLTSQKVFWRWDAEQENSFNRLRDALFSTPVLAQPDVEGARAGTNPFIIYTDASQLGVRAVLCQKGKDRFSHPLNFAPKSLIKPERRKHVADMEALAVVFALEKILFFVYGMEVTMRTDHPPLTPFSRDAVFQVEYEDGHWRYKSIGGAKVIGKEVNARAQGWMIQIMPPPLETRKQGGTTRKLFYTESVKD</sequence>
<dbReference type="EMBL" id="KZ351244">
    <property type="protein sequence ID" value="PIO63136.1"/>
    <property type="molecule type" value="Genomic_DNA"/>
</dbReference>
<feature type="domain" description="Reverse transcriptase/retrotransposon-derived protein RNase H-like" evidence="3">
    <location>
        <begin position="120"/>
        <end position="224"/>
    </location>
</feature>
<dbReference type="AlphaFoldDB" id="A0A2G9TYN3"/>
<feature type="region of interest" description="Disordered" evidence="2">
    <location>
        <begin position="1"/>
        <end position="33"/>
    </location>
</feature>
<name>A0A2G9TYN3_TELCI</name>
<reference evidence="4 5" key="1">
    <citation type="submission" date="2015-09" db="EMBL/GenBank/DDBJ databases">
        <title>Draft genome of the parasitic nematode Teladorsagia circumcincta isolate WARC Sus (inbred).</title>
        <authorList>
            <person name="Mitreva M."/>
        </authorList>
    </citation>
    <scope>NUCLEOTIDE SEQUENCE [LARGE SCALE GENOMIC DNA]</scope>
    <source>
        <strain evidence="4 5">S</strain>
    </source>
</reference>
<evidence type="ECO:0000259" key="3">
    <source>
        <dbReference type="Pfam" id="PF17919"/>
    </source>
</evidence>
<keyword evidence="5" id="KW-1185">Reference proteome</keyword>
<keyword evidence="1" id="KW-0511">Multifunctional enzyme</keyword>
<feature type="compositionally biased region" description="Basic and acidic residues" evidence="2">
    <location>
        <begin position="1"/>
        <end position="25"/>
    </location>
</feature>
<accession>A0A2G9TYN3</accession>
<dbReference type="Pfam" id="PF17919">
    <property type="entry name" value="RT_RNaseH_2"/>
    <property type="match status" value="1"/>
</dbReference>
<dbReference type="OrthoDB" id="5920491at2759"/>
<dbReference type="Gene3D" id="3.30.70.270">
    <property type="match status" value="1"/>
</dbReference>
<dbReference type="InterPro" id="IPR050951">
    <property type="entry name" value="Retrovirus_Pol_polyprotein"/>
</dbReference>
<evidence type="ECO:0000313" key="5">
    <source>
        <dbReference type="Proteomes" id="UP000230423"/>
    </source>
</evidence>